<reference evidence="1" key="1">
    <citation type="submission" date="2023-03" db="EMBL/GenBank/DDBJ databases">
        <title>Bacterial isolates from washroom surfaces on a university campus.</title>
        <authorList>
            <person name="Holman D.B."/>
            <person name="Gzyl K.E."/>
            <person name="Taheri A.E."/>
        </authorList>
    </citation>
    <scope>NUCLEOTIDE SEQUENCE</scope>
    <source>
        <strain evidence="1">RD03</strain>
    </source>
</reference>
<proteinExistence type="predicted"/>
<name>A0AAW6SRE1_9BACI</name>
<organism evidence="1 2">
    <name type="scientific">Heyndrickxia oleronia</name>
    <dbReference type="NCBI Taxonomy" id="38875"/>
    <lineage>
        <taxon>Bacteria</taxon>
        <taxon>Bacillati</taxon>
        <taxon>Bacillota</taxon>
        <taxon>Bacilli</taxon>
        <taxon>Bacillales</taxon>
        <taxon>Bacillaceae</taxon>
        <taxon>Heyndrickxia</taxon>
    </lineage>
</organism>
<dbReference type="EMBL" id="JAROYP010000001">
    <property type="protein sequence ID" value="MDH5159810.1"/>
    <property type="molecule type" value="Genomic_DNA"/>
</dbReference>
<comment type="caution">
    <text evidence="1">The sequence shown here is derived from an EMBL/GenBank/DDBJ whole genome shotgun (WGS) entry which is preliminary data.</text>
</comment>
<dbReference type="Proteomes" id="UP001159179">
    <property type="component" value="Unassembled WGS sequence"/>
</dbReference>
<dbReference type="AlphaFoldDB" id="A0AAW6SRE1"/>
<accession>A0AAW6SRE1</accession>
<sequence>MITDLYLDQTLDFLRDLPKSAKVTINGAETEHDIFRTLVEGQTIKHFVYLSNETGVISSAKLIDAQQRDLQTKTYNVTKGPDGFTIVFVTELKIEEA</sequence>
<gene>
    <name evidence="1" type="ORF">P5X88_02615</name>
</gene>
<dbReference type="RefSeq" id="WP_280615652.1">
    <property type="nucleotide sequence ID" value="NZ_JAROYP010000001.1"/>
</dbReference>
<evidence type="ECO:0000313" key="2">
    <source>
        <dbReference type="Proteomes" id="UP001159179"/>
    </source>
</evidence>
<protein>
    <submittedName>
        <fullName evidence="1">Uncharacterized protein</fullName>
    </submittedName>
</protein>
<evidence type="ECO:0000313" key="1">
    <source>
        <dbReference type="EMBL" id="MDH5159810.1"/>
    </source>
</evidence>